<comment type="caution">
    <text evidence="2">The sequence shown here is derived from an EMBL/GenBank/DDBJ whole genome shotgun (WGS) entry which is preliminary data.</text>
</comment>
<evidence type="ECO:0000313" key="3">
    <source>
        <dbReference type="Proteomes" id="UP000807469"/>
    </source>
</evidence>
<feature type="compositionally biased region" description="Basic residues" evidence="1">
    <location>
        <begin position="416"/>
        <end position="425"/>
    </location>
</feature>
<reference evidence="2" key="1">
    <citation type="submission" date="2020-11" db="EMBL/GenBank/DDBJ databases">
        <authorList>
            <consortium name="DOE Joint Genome Institute"/>
            <person name="Ahrendt S."/>
            <person name="Riley R."/>
            <person name="Andreopoulos W."/>
            <person name="Labutti K."/>
            <person name="Pangilinan J."/>
            <person name="Ruiz-Duenas F.J."/>
            <person name="Barrasa J.M."/>
            <person name="Sanchez-Garcia M."/>
            <person name="Camarero S."/>
            <person name="Miyauchi S."/>
            <person name="Serrano A."/>
            <person name="Linde D."/>
            <person name="Babiker R."/>
            <person name="Drula E."/>
            <person name="Ayuso-Fernandez I."/>
            <person name="Pacheco R."/>
            <person name="Padilla G."/>
            <person name="Ferreira P."/>
            <person name="Barriuso J."/>
            <person name="Kellner H."/>
            <person name="Castanera R."/>
            <person name="Alfaro M."/>
            <person name="Ramirez L."/>
            <person name="Pisabarro A.G."/>
            <person name="Kuo A."/>
            <person name="Tritt A."/>
            <person name="Lipzen A."/>
            <person name="He G."/>
            <person name="Yan M."/>
            <person name="Ng V."/>
            <person name="Cullen D."/>
            <person name="Martin F."/>
            <person name="Rosso M.-N."/>
            <person name="Henrissat B."/>
            <person name="Hibbett D."/>
            <person name="Martinez A.T."/>
            <person name="Grigoriev I.V."/>
        </authorList>
    </citation>
    <scope>NUCLEOTIDE SEQUENCE</scope>
    <source>
        <strain evidence="2">CIRM-BRFM 674</strain>
    </source>
</reference>
<feature type="compositionally biased region" description="Polar residues" evidence="1">
    <location>
        <begin position="669"/>
        <end position="682"/>
    </location>
</feature>
<evidence type="ECO:0000313" key="2">
    <source>
        <dbReference type="EMBL" id="KAF9471418.1"/>
    </source>
</evidence>
<feature type="compositionally biased region" description="Low complexity" evidence="1">
    <location>
        <begin position="225"/>
        <end position="237"/>
    </location>
</feature>
<feature type="compositionally biased region" description="Acidic residues" evidence="1">
    <location>
        <begin position="269"/>
        <end position="278"/>
    </location>
</feature>
<evidence type="ECO:0000256" key="1">
    <source>
        <dbReference type="SAM" id="MobiDB-lite"/>
    </source>
</evidence>
<feature type="compositionally biased region" description="Basic and acidic residues" evidence="1">
    <location>
        <begin position="239"/>
        <end position="250"/>
    </location>
</feature>
<organism evidence="2 3">
    <name type="scientific">Pholiota conissans</name>
    <dbReference type="NCBI Taxonomy" id="109636"/>
    <lineage>
        <taxon>Eukaryota</taxon>
        <taxon>Fungi</taxon>
        <taxon>Dikarya</taxon>
        <taxon>Basidiomycota</taxon>
        <taxon>Agaricomycotina</taxon>
        <taxon>Agaricomycetes</taxon>
        <taxon>Agaricomycetidae</taxon>
        <taxon>Agaricales</taxon>
        <taxon>Agaricineae</taxon>
        <taxon>Strophariaceae</taxon>
        <taxon>Pholiota</taxon>
    </lineage>
</organism>
<name>A0A9P5YM26_9AGAR</name>
<proteinExistence type="predicted"/>
<accession>A0A9P5YM26</accession>
<feature type="compositionally biased region" description="Pro residues" evidence="1">
    <location>
        <begin position="29"/>
        <end position="56"/>
    </location>
</feature>
<feature type="compositionally biased region" description="Low complexity" evidence="1">
    <location>
        <begin position="57"/>
        <end position="74"/>
    </location>
</feature>
<feature type="compositionally biased region" description="Pro residues" evidence="1">
    <location>
        <begin position="75"/>
        <end position="104"/>
    </location>
</feature>
<protein>
    <submittedName>
        <fullName evidence="2">Uncharacterized protein</fullName>
    </submittedName>
</protein>
<feature type="region of interest" description="Disordered" evidence="1">
    <location>
        <begin position="14"/>
        <end position="369"/>
    </location>
</feature>
<feature type="compositionally biased region" description="Basic and acidic residues" evidence="1">
    <location>
        <begin position="182"/>
        <end position="193"/>
    </location>
</feature>
<feature type="compositionally biased region" description="Polar residues" evidence="1">
    <location>
        <begin position="732"/>
        <end position="741"/>
    </location>
</feature>
<keyword evidence="3" id="KW-1185">Reference proteome</keyword>
<gene>
    <name evidence="2" type="ORF">BDN70DRAFT_901364</name>
</gene>
<dbReference type="AlphaFoldDB" id="A0A9P5YM26"/>
<feature type="region of interest" description="Disordered" evidence="1">
    <location>
        <begin position="705"/>
        <end position="864"/>
    </location>
</feature>
<feature type="region of interest" description="Disordered" evidence="1">
    <location>
        <begin position="660"/>
        <end position="689"/>
    </location>
</feature>
<sequence length="864" mass="90682">MQTRLRTLVRKALETRGHIGMHEGVGASTPPPSGPPPPPLPPAGPPVPPLSGPPQPSGALALHLSGSLTTQPSGAPSPPPALPRSRPAPPPKRPPPPPAAPASAPPNSTLPRPIHRPPGFRPADSQQRVIMASVLAPERPPSTMAHTKTKSAAPLPKTDKGKRKAQELDDEKDAASAVNPDNGKRKGQERGETNIRAPAKTDKGKRKMEEDDDDADTRPAKSGKNAKVVAKSRAKASLPRHDDSAYEDSRPATTSNGKKGKASAREIPSDDEGSDGCVEEPPRKKTKTEPSPPTNDDGSDSELETDQDVAKPPSKKKKTKNIVKVSRSDNEGSGVEQSKPKPKPRVKKEKKSAGEGTAKYNRNPNNTYPDPCHTCTLKGLACERPATGLGACVPCKIAKARCDHHMTTDEMSARFTKPKRRKPVHAKPVPSGSNSRYVEVSDGEKIAAPPSTSSTPVASSNASASAITQRLVAMEQTMLARFSRLDHNLARLDQMVYYLYQKNAPAHPAAQTVPASTVTMHSSAPSSSLTPRPVQVLTTPPSLDQSSPITGSVQPSQPLRAGSLPAPPSTVSRLLPDPSSSTNIQHNVNAPINEVKSSQPTTNDNANVNANAGGVTLTRANAPAGGVKPTQPNVNSPVPAEGVNPAQPSVNSPVGEVNPPNCVAPGDLITSSEPLQENTQGAPPTPHIVPIVSPAEQEITRDVSVPNASSMSQSNGVQGVNVGNDGDEHATPTLSSTQTEQVPLKTGADPSASAPQPLPANPSAPTSQPLSDNHCPPSAQPLVDHRSPSPNFQQALATIEEEPSDMGNTLNLSAAPLAREREPPIMNPRRSTRRSQSPAAPPPLPLKRKMSDAGSSVSKRFKPV</sequence>
<feature type="compositionally biased region" description="Polar residues" evidence="1">
    <location>
        <begin position="516"/>
        <end position="557"/>
    </location>
</feature>
<feature type="region of interest" description="Disordered" evidence="1">
    <location>
        <begin position="413"/>
        <end position="437"/>
    </location>
</feature>
<dbReference type="EMBL" id="MU155690">
    <property type="protein sequence ID" value="KAF9471418.1"/>
    <property type="molecule type" value="Genomic_DNA"/>
</dbReference>
<dbReference type="Proteomes" id="UP000807469">
    <property type="component" value="Unassembled WGS sequence"/>
</dbReference>
<feature type="compositionally biased region" description="Low complexity" evidence="1">
    <location>
        <begin position="712"/>
        <end position="724"/>
    </location>
</feature>
<feature type="compositionally biased region" description="Acidic residues" evidence="1">
    <location>
        <begin position="297"/>
        <end position="307"/>
    </location>
</feature>
<feature type="region of interest" description="Disordered" evidence="1">
    <location>
        <begin position="516"/>
        <end position="583"/>
    </location>
</feature>
<feature type="compositionally biased region" description="Basic residues" evidence="1">
    <location>
        <begin position="340"/>
        <end position="350"/>
    </location>
</feature>